<evidence type="ECO:0000256" key="1">
    <source>
        <dbReference type="SAM" id="MobiDB-lite"/>
    </source>
</evidence>
<evidence type="ECO:0008006" key="5">
    <source>
        <dbReference type="Google" id="ProtNLM"/>
    </source>
</evidence>
<feature type="transmembrane region" description="Helical" evidence="2">
    <location>
        <begin position="97"/>
        <end position="116"/>
    </location>
</feature>
<evidence type="ECO:0000256" key="2">
    <source>
        <dbReference type="SAM" id="Phobius"/>
    </source>
</evidence>
<proteinExistence type="predicted"/>
<feature type="transmembrane region" description="Helical" evidence="2">
    <location>
        <begin position="154"/>
        <end position="175"/>
    </location>
</feature>
<feature type="compositionally biased region" description="Low complexity" evidence="1">
    <location>
        <begin position="256"/>
        <end position="270"/>
    </location>
</feature>
<dbReference type="EMBL" id="CP061854">
    <property type="protein sequence ID" value="QOD55373.1"/>
    <property type="molecule type" value="Genomic_DNA"/>
</dbReference>
<dbReference type="AlphaFoldDB" id="A0A7L7ZZZ5"/>
<accession>A0A7L7ZZZ5</accession>
<sequence length="277" mass="30198">MKEPMTKSFHVGGSIEKAVKGEVELKAVDVLQEAWKVTAKHFFRFLPAIIGLFVAQIALLLLGLKVQLGDPNIFFNAFITGEGITPDLMQSALMANFWSDVLIAPLYADVSLMALNHAVGLPTKPGQIVRGFSFTLVSIITMLLTSSIQGIGNTIFPLVGLFLTMALSLAMTLVCEKRVTPLKAIQYSFMATVRKLMPMTAIYLVILIMMFISMATAGLGLLWTLPFFFNVKAIIYRNMFGITLQVMTIEGDNKDSTPPSSSPENGSTSSQGNTFDA</sequence>
<keyword evidence="2" id="KW-1133">Transmembrane helix</keyword>
<reference evidence="3 4" key="1">
    <citation type="submission" date="2020-09" db="EMBL/GenBank/DDBJ databases">
        <title>Complete, closed and curated genome sequences of Photobacterium damselae subsp. piscicida isolates from Australia indicate localised evolution and additional plasmid-borne pathogenicity mechanisms.</title>
        <authorList>
            <person name="Baseggio L."/>
            <person name="Silayeva O."/>
            <person name="Buller N."/>
            <person name="Landos M."/>
            <person name="Engelstaedter J."/>
            <person name="Barnes A.C."/>
        </authorList>
    </citation>
    <scope>NUCLEOTIDE SEQUENCE [LARGE SCALE GENOMIC DNA]</scope>
    <source>
        <strain evidence="3 4">AS-16-0540-1</strain>
    </source>
</reference>
<gene>
    <name evidence="3" type="ORF">IC627_08250</name>
</gene>
<evidence type="ECO:0000313" key="3">
    <source>
        <dbReference type="EMBL" id="QOD55373.1"/>
    </source>
</evidence>
<feature type="transmembrane region" description="Helical" evidence="2">
    <location>
        <begin position="128"/>
        <end position="148"/>
    </location>
</feature>
<feature type="region of interest" description="Disordered" evidence="1">
    <location>
        <begin position="253"/>
        <end position="277"/>
    </location>
</feature>
<keyword evidence="2" id="KW-0812">Transmembrane</keyword>
<dbReference type="Proteomes" id="UP000516656">
    <property type="component" value="Chromosome 1"/>
</dbReference>
<protein>
    <recommendedName>
        <fullName evidence="5">Proline and glycine rich transmembrane protein gene in bax</fullName>
    </recommendedName>
</protein>
<keyword evidence="2" id="KW-0472">Membrane</keyword>
<evidence type="ECO:0000313" key="4">
    <source>
        <dbReference type="Proteomes" id="UP000516656"/>
    </source>
</evidence>
<name>A0A7L7ZZZ5_PHODP</name>
<feature type="transmembrane region" description="Helical" evidence="2">
    <location>
        <begin position="196"/>
        <end position="229"/>
    </location>
</feature>
<feature type="transmembrane region" description="Helical" evidence="2">
    <location>
        <begin position="45"/>
        <end position="64"/>
    </location>
</feature>
<organism evidence="3 4">
    <name type="scientific">Photobacterium damsela subsp. piscicida</name>
    <name type="common">Pasteurella piscicida</name>
    <dbReference type="NCBI Taxonomy" id="38294"/>
    <lineage>
        <taxon>Bacteria</taxon>
        <taxon>Pseudomonadati</taxon>
        <taxon>Pseudomonadota</taxon>
        <taxon>Gammaproteobacteria</taxon>
        <taxon>Vibrionales</taxon>
        <taxon>Vibrionaceae</taxon>
        <taxon>Photobacterium</taxon>
    </lineage>
</organism>